<dbReference type="Gene3D" id="3.20.20.140">
    <property type="entry name" value="Metal-dependent hydrolases"/>
    <property type="match status" value="2"/>
</dbReference>
<dbReference type="InterPro" id="IPR011059">
    <property type="entry name" value="Metal-dep_hydrolase_composite"/>
</dbReference>
<reference evidence="3 4" key="1">
    <citation type="submission" date="2018-06" db="EMBL/GenBank/DDBJ databases">
        <title>The draft genome sequence of Crocinitomix sp. SM1701.</title>
        <authorList>
            <person name="Zhang X."/>
        </authorList>
    </citation>
    <scope>NUCLEOTIDE SEQUENCE [LARGE SCALE GENOMIC DNA]</scope>
    <source>
        <strain evidence="3 4">SM1701</strain>
    </source>
</reference>
<evidence type="ECO:0000259" key="2">
    <source>
        <dbReference type="Pfam" id="PF01979"/>
    </source>
</evidence>
<keyword evidence="4" id="KW-1185">Reference proteome</keyword>
<comment type="caution">
    <text evidence="3">The sequence shown here is derived from an EMBL/GenBank/DDBJ whole genome shotgun (WGS) entry which is preliminary data.</text>
</comment>
<dbReference type="InterPro" id="IPR051781">
    <property type="entry name" value="Metallo-dep_Hydrolase"/>
</dbReference>
<feature type="domain" description="Amidohydrolase-related" evidence="2">
    <location>
        <begin position="872"/>
        <end position="962"/>
    </location>
</feature>
<dbReference type="SUPFAM" id="SSF51556">
    <property type="entry name" value="Metallo-dependent hydrolases"/>
    <property type="match status" value="1"/>
</dbReference>
<dbReference type="Pfam" id="PF01979">
    <property type="entry name" value="Amidohydro_1"/>
    <property type="match status" value="2"/>
</dbReference>
<dbReference type="AlphaFoldDB" id="A0A2W1N9V8"/>
<dbReference type="EMBL" id="QKSB01000016">
    <property type="protein sequence ID" value="PZE15813.1"/>
    <property type="molecule type" value="Genomic_DNA"/>
</dbReference>
<evidence type="ECO:0000313" key="4">
    <source>
        <dbReference type="Proteomes" id="UP000249248"/>
    </source>
</evidence>
<dbReference type="SUPFAM" id="SSF51338">
    <property type="entry name" value="Composite domain of metallo-dependent hydrolases"/>
    <property type="match status" value="2"/>
</dbReference>
<dbReference type="GO" id="GO:0016810">
    <property type="term" value="F:hydrolase activity, acting on carbon-nitrogen (but not peptide) bonds"/>
    <property type="evidence" value="ECO:0007669"/>
    <property type="project" value="InterPro"/>
</dbReference>
<feature type="signal peptide" evidence="1">
    <location>
        <begin position="1"/>
        <end position="20"/>
    </location>
</feature>
<name>A0A2W1N9V8_9FLAO</name>
<sequence>MFKYILFLQFITMSSLAVYAQQIEPENGVQSFDNTLYAITKVKVVLSADEVIENGTILFQNGRIVKVGKVFSLPKNAVEIERPGATVYPSFIEPYSDLGIKKAVSLKKGRSPQLNSLNEGPYYWNEAIHPQVNAFDLFDKNLTKSKKELINNGFGVVSAHQTDGIIRGTSVVYSLGDLGQKQEVISNKGAQHYSFSKGVSKQTYPSSQMGVIALMRQFLYDFEWYFSSQRVVLTNLSFLAMQGNQSLPQIFEVGDKLELLRVRKIAVEFDLPFTIFGGGDEYQRIEEISAEVDTLIIPLNFPKAYDITDPFIARYIHLSDLKHWELAPYNPYVLHKNKVKFAFSLYKTKVKKEFLSQVRAAVKHGLPQSEALKALTVHPATILGIEKEVGTLAKGKLANFIIAKGNIFEDGEIIENWIRGVKHQVKPFNELKMDGDYTFNIGGAIYEGKLKFAGAKSSGTITSFKSKLDSATQVTSKDTMESKMVINQSGQQFSAVFKVYNQNQSGLIQLNGSVHEKLGVIDGNALLANGEWVKWNAIKQNKAEDKKKTFELKIDTSALKNMTYPFMAFGFDSLPESQSYFIKNVTIWTNEKQGIIKNGNVFIKNGKIEGINRKINTFSNNTIIIDGAGMHLTSGIIDEHSHIAISKGVNEGGQANSAEVSIRDVVRSNDINIYRQLAGGVTCSQLLHGSANPIGGQSALIKLKWGFLPAQMLVENAPGFIKFALGENVKQSNWGDHNRVRFPQTRMGVEQVYYDAFTRAREYEKAWKHHLNLKPKEKEGHVAPRKDLEMEVVLEILKSERFITCHSYIQSEILMLMRVADSMQFTINTFTHILEGYKLADIMKEHGAGASTFSDWWAYKFEVNEAIPYNAAILNKMGIVTAINSDDAEMGRRLNHEAAKIVKYGGVSEEDAWKMITLSPAKLLRVDDRMGSVKVGKDADIVLWSTNPLSVQAKVEKTFVDGLLLYDAQKTIELQKRDQLERKRLVEKMLVEKLAGKSTQKPVIKVERHYHCDTEGE</sequence>
<evidence type="ECO:0000256" key="1">
    <source>
        <dbReference type="SAM" id="SignalP"/>
    </source>
</evidence>
<accession>A0A2W1N9V8</accession>
<dbReference type="PANTHER" id="PTHR43135:SF3">
    <property type="entry name" value="ALPHA-D-RIBOSE 1-METHYLPHOSPHONATE 5-TRIPHOSPHATE DIPHOSPHATASE"/>
    <property type="match status" value="1"/>
</dbReference>
<dbReference type="InterPro" id="IPR032466">
    <property type="entry name" value="Metal_Hydrolase"/>
</dbReference>
<keyword evidence="1" id="KW-0732">Signal</keyword>
<keyword evidence="3" id="KW-0378">Hydrolase</keyword>
<evidence type="ECO:0000313" key="3">
    <source>
        <dbReference type="EMBL" id="PZE15813.1"/>
    </source>
</evidence>
<dbReference type="PANTHER" id="PTHR43135">
    <property type="entry name" value="ALPHA-D-RIBOSE 1-METHYLPHOSPHONATE 5-TRIPHOSPHATE DIPHOSPHATASE"/>
    <property type="match status" value="1"/>
</dbReference>
<dbReference type="InterPro" id="IPR006680">
    <property type="entry name" value="Amidohydro-rel"/>
</dbReference>
<feature type="chain" id="PRO_5016097324" evidence="1">
    <location>
        <begin position="21"/>
        <end position="1017"/>
    </location>
</feature>
<gene>
    <name evidence="3" type="ORF">DNU06_16200</name>
</gene>
<dbReference type="Proteomes" id="UP000249248">
    <property type="component" value="Unassembled WGS sequence"/>
</dbReference>
<organism evidence="3 4">
    <name type="scientific">Putridiphycobacter roseus</name>
    <dbReference type="NCBI Taxonomy" id="2219161"/>
    <lineage>
        <taxon>Bacteria</taxon>
        <taxon>Pseudomonadati</taxon>
        <taxon>Bacteroidota</taxon>
        <taxon>Flavobacteriia</taxon>
        <taxon>Flavobacteriales</taxon>
        <taxon>Crocinitomicaceae</taxon>
        <taxon>Putridiphycobacter</taxon>
    </lineage>
</organism>
<feature type="domain" description="Amidohydrolase-related" evidence="2">
    <location>
        <begin position="354"/>
        <end position="408"/>
    </location>
</feature>
<protein>
    <submittedName>
        <fullName evidence="3">Amidohydrolase</fullName>
    </submittedName>
</protein>
<proteinExistence type="predicted"/>